<evidence type="ECO:0000313" key="3">
    <source>
        <dbReference type="EMBL" id="KAF4611485.1"/>
    </source>
</evidence>
<dbReference type="InterPro" id="IPR019007">
    <property type="entry name" value="Wbp11/ELF5/Saf1_N"/>
</dbReference>
<accession>A0A8H4QIR7</accession>
<feature type="region of interest" description="Disordered" evidence="1">
    <location>
        <begin position="132"/>
        <end position="404"/>
    </location>
</feature>
<feature type="compositionally biased region" description="Polar residues" evidence="1">
    <location>
        <begin position="345"/>
        <end position="365"/>
    </location>
</feature>
<dbReference type="Pfam" id="PF09429">
    <property type="entry name" value="Wbp11"/>
    <property type="match status" value="1"/>
</dbReference>
<dbReference type="Proteomes" id="UP000521872">
    <property type="component" value="Unassembled WGS sequence"/>
</dbReference>
<keyword evidence="4" id="KW-1185">Reference proteome</keyword>
<feature type="region of interest" description="Disordered" evidence="1">
    <location>
        <begin position="433"/>
        <end position="498"/>
    </location>
</feature>
<feature type="compositionally biased region" description="Pro residues" evidence="1">
    <location>
        <begin position="391"/>
        <end position="400"/>
    </location>
</feature>
<feature type="compositionally biased region" description="Pro residues" evidence="1">
    <location>
        <begin position="281"/>
        <end position="342"/>
    </location>
</feature>
<gene>
    <name evidence="3" type="ORF">D9613_004132</name>
</gene>
<evidence type="ECO:0000256" key="1">
    <source>
        <dbReference type="SAM" id="MobiDB-lite"/>
    </source>
</evidence>
<evidence type="ECO:0000259" key="2">
    <source>
        <dbReference type="Pfam" id="PF09429"/>
    </source>
</evidence>
<dbReference type="EMBL" id="JAACJL010000057">
    <property type="protein sequence ID" value="KAF4611485.1"/>
    <property type="molecule type" value="Genomic_DNA"/>
</dbReference>
<reference evidence="3 4" key="1">
    <citation type="submission" date="2019-12" db="EMBL/GenBank/DDBJ databases">
        <authorList>
            <person name="Floudas D."/>
            <person name="Bentzer J."/>
            <person name="Ahren D."/>
            <person name="Johansson T."/>
            <person name="Persson P."/>
            <person name="Tunlid A."/>
        </authorList>
    </citation>
    <scope>NUCLEOTIDE SEQUENCE [LARGE SCALE GENOMIC DNA]</scope>
    <source>
        <strain evidence="3 4">CBS 102.39</strain>
    </source>
</reference>
<dbReference type="AlphaFoldDB" id="A0A8H4QIR7"/>
<proteinExistence type="predicted"/>
<dbReference type="Pfam" id="PF12622">
    <property type="entry name" value="NpwBP"/>
    <property type="match status" value="1"/>
</dbReference>
<feature type="compositionally biased region" description="Acidic residues" evidence="1">
    <location>
        <begin position="149"/>
        <end position="162"/>
    </location>
</feature>
<feature type="compositionally biased region" description="Pro residues" evidence="1">
    <location>
        <begin position="241"/>
        <end position="254"/>
    </location>
</feature>
<sequence>MGKKNLNPADAYRMFLLYNLNKAERSKARDFSLVKKDTTDLENAIKEFEESRADPAKLAELKAELEKINKKKAEYVEEHPEQRWLVYRKRKAGEPEPELPVKRKRNYFDENGLPRHPERSIYYDAVMNPYGVPPPGMPYIQRPLLPGEVDSDPETEDEDEDIPLPPGLPPGTEQVTSDDDIPMPEGPPPSSKDGDFHLPPLPPNMPPAGVPPPLPIGQMTNFPLQPMPPPFASGVQFPNGAVPPPPPPPGPPPGQQLSMPYPSLPPPPPGPPPGQQVGAYPLPPPPPPPGPPPGQQPSSYPVPLPPPPPGFQPYPAAPFPPFPNTSYPPFPPNAFPPPPPKFLPRQQSTAAMQDPLSSVPHQTFQAHRASQLAPPHPSLAPNPKQATSGLPPNPSLPPKPTAAAEMAAATVYSAPQLRDLKKEATAFVPTAVKRKKAPGTASSSTINAAPALASAEDSMDETEAAPVRSDLLSSLKNQFGPVPPKPVAAPTKSTKSDYDKFVEEMGDILGPK</sequence>
<organism evidence="3 4">
    <name type="scientific">Agrocybe pediades</name>
    <dbReference type="NCBI Taxonomy" id="84607"/>
    <lineage>
        <taxon>Eukaryota</taxon>
        <taxon>Fungi</taxon>
        <taxon>Dikarya</taxon>
        <taxon>Basidiomycota</taxon>
        <taxon>Agaricomycotina</taxon>
        <taxon>Agaricomycetes</taxon>
        <taxon>Agaricomycetidae</taxon>
        <taxon>Agaricales</taxon>
        <taxon>Agaricineae</taxon>
        <taxon>Strophariaceae</taxon>
        <taxon>Agrocybe</taxon>
    </lineage>
</organism>
<feature type="compositionally biased region" description="Pro residues" evidence="1">
    <location>
        <begin position="262"/>
        <end position="274"/>
    </location>
</feature>
<dbReference type="GO" id="GO:0006396">
    <property type="term" value="P:RNA processing"/>
    <property type="evidence" value="ECO:0007669"/>
    <property type="project" value="InterPro"/>
</dbReference>
<protein>
    <recommendedName>
        <fullName evidence="2">Wbp11/ELF5/Saf1 N-terminal domain-containing protein</fullName>
    </recommendedName>
</protein>
<name>A0A8H4QIR7_9AGAR</name>
<feature type="compositionally biased region" description="Pro residues" evidence="1">
    <location>
        <begin position="199"/>
        <end position="215"/>
    </location>
</feature>
<comment type="caution">
    <text evidence="3">The sequence shown here is derived from an EMBL/GenBank/DDBJ whole genome shotgun (WGS) entry which is preliminary data.</text>
</comment>
<evidence type="ECO:0000313" key="4">
    <source>
        <dbReference type="Proteomes" id="UP000521872"/>
    </source>
</evidence>
<feature type="domain" description="Wbp11/ELF5/Saf1 N-terminal" evidence="2">
    <location>
        <begin position="3"/>
        <end position="70"/>
    </location>
</feature>